<dbReference type="GO" id="GO:0008757">
    <property type="term" value="F:S-adenosylmethionine-dependent methyltransferase activity"/>
    <property type="evidence" value="ECO:0007669"/>
    <property type="project" value="InterPro"/>
</dbReference>
<evidence type="ECO:0000313" key="4">
    <source>
        <dbReference type="Proteomes" id="UP000094526"/>
    </source>
</evidence>
<gene>
    <name evidence="3" type="ORF">CLCR_10415</name>
</gene>
<comment type="caution">
    <text evidence="3">The sequence shown here is derived from an EMBL/GenBank/DDBJ whole genome shotgun (WGS) entry which is preliminary data.</text>
</comment>
<accession>A0A1C1CZP5</accession>
<dbReference type="InterPro" id="IPR013216">
    <property type="entry name" value="Methyltransf_11"/>
</dbReference>
<dbReference type="VEuPathDB" id="FungiDB:G647_00835"/>
<dbReference type="OrthoDB" id="10027013at2759"/>
<dbReference type="Pfam" id="PF08241">
    <property type="entry name" value="Methyltransf_11"/>
    <property type="match status" value="1"/>
</dbReference>
<keyword evidence="3" id="KW-0489">Methyltransferase</keyword>
<evidence type="ECO:0000259" key="2">
    <source>
        <dbReference type="Pfam" id="PF08241"/>
    </source>
</evidence>
<dbReference type="Gene3D" id="3.40.50.150">
    <property type="entry name" value="Vaccinia Virus protein VP39"/>
    <property type="match status" value="1"/>
</dbReference>
<name>A0A1C1CZP5_9EURO</name>
<dbReference type="InterPro" id="IPR029063">
    <property type="entry name" value="SAM-dependent_MTases_sf"/>
</dbReference>
<proteinExistence type="predicted"/>
<dbReference type="AlphaFoldDB" id="A0A1C1CZP5"/>
<dbReference type="STRING" id="86049.A0A1C1CZP5"/>
<dbReference type="InterPro" id="IPR051052">
    <property type="entry name" value="Diverse_substrate_MTase"/>
</dbReference>
<dbReference type="VEuPathDB" id="FungiDB:CLCR_10415"/>
<dbReference type="EMBL" id="LGRB01000008">
    <property type="protein sequence ID" value="OCT53921.1"/>
    <property type="molecule type" value="Genomic_DNA"/>
</dbReference>
<dbReference type="PANTHER" id="PTHR44942:SF10">
    <property type="entry name" value="METHYLTRANSFERASE TYPE 11 DOMAIN-CONTAINING PROTEIN"/>
    <property type="match status" value="1"/>
</dbReference>
<organism evidence="3 4">
    <name type="scientific">Cladophialophora carrionii</name>
    <dbReference type="NCBI Taxonomy" id="86049"/>
    <lineage>
        <taxon>Eukaryota</taxon>
        <taxon>Fungi</taxon>
        <taxon>Dikarya</taxon>
        <taxon>Ascomycota</taxon>
        <taxon>Pezizomycotina</taxon>
        <taxon>Eurotiomycetes</taxon>
        <taxon>Chaetothyriomycetidae</taxon>
        <taxon>Chaetothyriales</taxon>
        <taxon>Herpotrichiellaceae</taxon>
        <taxon>Cladophialophora</taxon>
    </lineage>
</organism>
<evidence type="ECO:0000313" key="3">
    <source>
        <dbReference type="EMBL" id="OCT53921.1"/>
    </source>
</evidence>
<dbReference type="SUPFAM" id="SSF53335">
    <property type="entry name" value="S-adenosyl-L-methionine-dependent methyltransferases"/>
    <property type="match status" value="1"/>
</dbReference>
<feature type="compositionally biased region" description="Low complexity" evidence="1">
    <location>
        <begin position="235"/>
        <end position="245"/>
    </location>
</feature>
<dbReference type="Proteomes" id="UP000094526">
    <property type="component" value="Unassembled WGS sequence"/>
</dbReference>
<reference evidence="4" key="1">
    <citation type="submission" date="2015-07" db="EMBL/GenBank/DDBJ databases">
        <authorList>
            <person name="Teixeira M.M."/>
            <person name="Souza R.C."/>
            <person name="Almeida L.G."/>
            <person name="Vicente V.A."/>
            <person name="de Hoog S."/>
            <person name="Bocca A.L."/>
            <person name="de Almeida S.R."/>
            <person name="Vasconcelos A.T."/>
            <person name="Felipe M.S."/>
        </authorList>
    </citation>
    <scope>NUCLEOTIDE SEQUENCE [LARGE SCALE GENOMIC DNA]</scope>
    <source>
        <strain evidence="4">KSF</strain>
    </source>
</reference>
<keyword evidence="4" id="KW-1185">Reference proteome</keyword>
<sequence length="370" mass="40151">MSSSTTDSSSAPIITKEKTFSTYNVEQGKHYAQTRRDYHPKVYEAVLDHHTSTGGQLDTLLDVGCGPGNVTASLAPYFAHAIGIDPSEGMLTTARATTVAVRTLHGTGSPIRFDRATAETLLLPGGTAATTTTTSSGSADLITAANAAHWFDMPGFWRAAARVLKPGGTVAIWTSGPVHAHPTLPNARAIDAAMLDHRERHLAEYMTPGNLLVLNSYRDLPLPWTIAEAEAAAAAAAQQDATQDQSGHKDGDGDPDDHDDDDMITALRSFDKATFRRVDWDPATPFFVGETEGDLDTFESMLGTGSAETRWRQAHPELVGTERDVVRMLRREIERLLHEAGVEKGRERVKGTVYGALLFVKKKNNKNEED</sequence>
<dbReference type="GO" id="GO:0032259">
    <property type="term" value="P:methylation"/>
    <property type="evidence" value="ECO:0007669"/>
    <property type="project" value="UniProtKB-KW"/>
</dbReference>
<keyword evidence="3" id="KW-0808">Transferase</keyword>
<protein>
    <submittedName>
        <fullName evidence="3">Methyltransferase</fullName>
    </submittedName>
</protein>
<dbReference type="PANTHER" id="PTHR44942">
    <property type="entry name" value="METHYLTRANSF_11 DOMAIN-CONTAINING PROTEIN"/>
    <property type="match status" value="1"/>
</dbReference>
<feature type="domain" description="Methyltransferase type 11" evidence="2">
    <location>
        <begin position="61"/>
        <end position="172"/>
    </location>
</feature>
<feature type="region of interest" description="Disordered" evidence="1">
    <location>
        <begin position="235"/>
        <end position="261"/>
    </location>
</feature>
<dbReference type="CDD" id="cd02440">
    <property type="entry name" value="AdoMet_MTases"/>
    <property type="match status" value="1"/>
</dbReference>
<evidence type="ECO:0000256" key="1">
    <source>
        <dbReference type="SAM" id="MobiDB-lite"/>
    </source>
</evidence>